<dbReference type="InterPro" id="IPR015815">
    <property type="entry name" value="HIBADH-related"/>
</dbReference>
<evidence type="ECO:0000256" key="2">
    <source>
        <dbReference type="ARBA" id="ARBA00023002"/>
    </source>
</evidence>
<dbReference type="AlphaFoldDB" id="A0A0B4D0P7"/>
<reference evidence="8 9" key="1">
    <citation type="submission" date="2014-12" db="EMBL/GenBank/DDBJ databases">
        <title>Genome sequencing of Microbacterium hominis TPW29.</title>
        <authorList>
            <person name="Tan P.W."/>
            <person name="Chan K.-G."/>
        </authorList>
    </citation>
    <scope>NUCLEOTIDE SEQUENCE [LARGE SCALE GENOMIC DNA]</scope>
    <source>
        <strain evidence="8 9">TPW29</strain>
    </source>
</reference>
<evidence type="ECO:0000259" key="6">
    <source>
        <dbReference type="Pfam" id="PF03446"/>
    </source>
</evidence>
<dbReference type="SUPFAM" id="SSF51735">
    <property type="entry name" value="NAD(P)-binding Rossmann-fold domains"/>
    <property type="match status" value="1"/>
</dbReference>
<feature type="active site" evidence="4">
    <location>
        <position position="178"/>
    </location>
</feature>
<dbReference type="Gene3D" id="1.10.1040.10">
    <property type="entry name" value="N-(1-d-carboxylethyl)-l-norvaline Dehydrogenase, domain 2"/>
    <property type="match status" value="1"/>
</dbReference>
<comment type="similarity">
    <text evidence="1">Belongs to the HIBADH-related family.</text>
</comment>
<dbReference type="PANTHER" id="PTHR43060">
    <property type="entry name" value="3-HYDROXYISOBUTYRATE DEHYDROGENASE-LIKE 1, MITOCHONDRIAL-RELATED"/>
    <property type="match status" value="1"/>
</dbReference>
<dbReference type="EMBL" id="JWSZ01000001">
    <property type="protein sequence ID" value="KIC60231.1"/>
    <property type="molecule type" value="Genomic_DNA"/>
</dbReference>
<feature type="domain" description="6-phosphogluconate dehydrogenase NADP-binding" evidence="6">
    <location>
        <begin position="12"/>
        <end position="166"/>
    </location>
</feature>
<evidence type="ECO:0000313" key="9">
    <source>
        <dbReference type="Proteomes" id="UP000031202"/>
    </source>
</evidence>
<evidence type="ECO:0000256" key="3">
    <source>
        <dbReference type="ARBA" id="ARBA00023027"/>
    </source>
</evidence>
<dbReference type="InterPro" id="IPR008927">
    <property type="entry name" value="6-PGluconate_DH-like_C_sf"/>
</dbReference>
<dbReference type="Proteomes" id="UP000031202">
    <property type="component" value="Unassembled WGS sequence"/>
</dbReference>
<feature type="region of interest" description="Disordered" evidence="5">
    <location>
        <begin position="292"/>
        <end position="315"/>
    </location>
</feature>
<dbReference type="InterPro" id="IPR013328">
    <property type="entry name" value="6PGD_dom2"/>
</dbReference>
<comment type="caution">
    <text evidence="8">The sequence shown here is derived from an EMBL/GenBank/DDBJ whole genome shotgun (WGS) entry which is preliminary data.</text>
</comment>
<name>A0A0B4D0P7_9MICO</name>
<evidence type="ECO:0000256" key="5">
    <source>
        <dbReference type="SAM" id="MobiDB-lite"/>
    </source>
</evidence>
<evidence type="ECO:0000256" key="1">
    <source>
        <dbReference type="ARBA" id="ARBA00009080"/>
    </source>
</evidence>
<sequence length="315" mass="32122">MTPSLAAEDVRLGMIGTGAMGTPMAHHLIRARGRLAIWSRSPRPDLVELGASPMDTPGELAAHSDAVLVMLPDLPDLEKILDGDDGLLAGAEDLLLLIGSTSSPTGVRTIAERLDRQSGGRVRVVDCPVSGGVDGASAGTLSIMLGGADADAALAARILSPCGTPVHLGPLGAGEVAKACNQLVVAATIVALGEATELAARSGLDLDALWSLLAGGYAGSNLLRSRKDRLVAGDDSPSGAAAYMVKDLGFAADVAASTHTTTALLPALRAVFDEIMTAGFGERDISVTRRLTAQRHPTPAASGADYAENGIPDRP</sequence>
<dbReference type="PIRSF" id="PIRSF000103">
    <property type="entry name" value="HIBADH"/>
    <property type="match status" value="1"/>
</dbReference>
<organism evidence="8 9">
    <name type="scientific">Microbacterium hominis</name>
    <dbReference type="NCBI Taxonomy" id="162426"/>
    <lineage>
        <taxon>Bacteria</taxon>
        <taxon>Bacillati</taxon>
        <taxon>Actinomycetota</taxon>
        <taxon>Actinomycetes</taxon>
        <taxon>Micrococcales</taxon>
        <taxon>Microbacteriaceae</taxon>
        <taxon>Microbacterium</taxon>
    </lineage>
</organism>
<evidence type="ECO:0000259" key="7">
    <source>
        <dbReference type="Pfam" id="PF14833"/>
    </source>
</evidence>
<dbReference type="GO" id="GO:0016491">
    <property type="term" value="F:oxidoreductase activity"/>
    <property type="evidence" value="ECO:0007669"/>
    <property type="project" value="UniProtKB-KW"/>
</dbReference>
<dbReference type="GO" id="GO:0051287">
    <property type="term" value="F:NAD binding"/>
    <property type="evidence" value="ECO:0007669"/>
    <property type="project" value="InterPro"/>
</dbReference>
<dbReference type="RefSeq" id="WP_039412247.1">
    <property type="nucleotide sequence ID" value="NZ_JWSZ01000001.1"/>
</dbReference>
<dbReference type="Gene3D" id="3.40.50.720">
    <property type="entry name" value="NAD(P)-binding Rossmann-like Domain"/>
    <property type="match status" value="1"/>
</dbReference>
<feature type="domain" description="3-hydroxyisobutyrate dehydrogenase-like NAD-binding" evidence="7">
    <location>
        <begin position="172"/>
        <end position="286"/>
    </location>
</feature>
<dbReference type="SUPFAM" id="SSF48179">
    <property type="entry name" value="6-phosphogluconate dehydrogenase C-terminal domain-like"/>
    <property type="match status" value="1"/>
</dbReference>
<dbReference type="InterPro" id="IPR029154">
    <property type="entry name" value="HIBADH-like_NADP-bd"/>
</dbReference>
<proteinExistence type="inferred from homology"/>
<keyword evidence="3" id="KW-0520">NAD</keyword>
<dbReference type="InterPro" id="IPR036291">
    <property type="entry name" value="NAD(P)-bd_dom_sf"/>
</dbReference>
<keyword evidence="2" id="KW-0560">Oxidoreductase</keyword>
<gene>
    <name evidence="8" type="ORF">RM52_02225</name>
</gene>
<evidence type="ECO:0000313" key="8">
    <source>
        <dbReference type="EMBL" id="KIC60231.1"/>
    </source>
</evidence>
<dbReference type="Pfam" id="PF03446">
    <property type="entry name" value="NAD_binding_2"/>
    <property type="match status" value="1"/>
</dbReference>
<dbReference type="GO" id="GO:0050661">
    <property type="term" value="F:NADP binding"/>
    <property type="evidence" value="ECO:0007669"/>
    <property type="project" value="InterPro"/>
</dbReference>
<protein>
    <submittedName>
        <fullName evidence="8">3-hydroxyisobutyrate dehydrogenase</fullName>
    </submittedName>
</protein>
<accession>A0A0B4D0P7</accession>
<dbReference type="Pfam" id="PF14833">
    <property type="entry name" value="NAD_binding_11"/>
    <property type="match status" value="1"/>
</dbReference>
<dbReference type="InterPro" id="IPR006115">
    <property type="entry name" value="6PGDH_NADP-bd"/>
</dbReference>
<evidence type="ECO:0000256" key="4">
    <source>
        <dbReference type="PIRSR" id="PIRSR000103-1"/>
    </source>
</evidence>
<dbReference type="PANTHER" id="PTHR43060:SF15">
    <property type="entry name" value="3-HYDROXYISOBUTYRATE DEHYDROGENASE-LIKE 1, MITOCHONDRIAL-RELATED"/>
    <property type="match status" value="1"/>
</dbReference>